<reference evidence="9 10" key="1">
    <citation type="journal article" date="2015" name="Stand. Genomic Sci.">
        <title>Genomic Encyclopedia of Bacterial and Archaeal Type Strains, Phase III: the genomes of soil and plant-associated and newly described type strains.</title>
        <authorList>
            <person name="Whitman W.B."/>
            <person name="Woyke T."/>
            <person name="Klenk H.P."/>
            <person name="Zhou Y."/>
            <person name="Lilburn T.G."/>
            <person name="Beck B.J."/>
            <person name="De Vos P."/>
            <person name="Vandamme P."/>
            <person name="Eisen J.A."/>
            <person name="Garrity G."/>
            <person name="Hugenholtz P."/>
            <person name="Kyrpides N.C."/>
        </authorList>
    </citation>
    <scope>NUCLEOTIDE SEQUENCE [LARGE SCALE GENOMIC DNA]</scope>
    <source>
        <strain evidence="9 10">CGMCC 1.5364</strain>
    </source>
</reference>
<organism evidence="9 10">
    <name type="scientific">Paracoccus sulfuroxidans</name>
    <dbReference type="NCBI Taxonomy" id="384678"/>
    <lineage>
        <taxon>Bacteria</taxon>
        <taxon>Pseudomonadati</taxon>
        <taxon>Pseudomonadota</taxon>
        <taxon>Alphaproteobacteria</taxon>
        <taxon>Rhodobacterales</taxon>
        <taxon>Paracoccaceae</taxon>
        <taxon>Paracoccus</taxon>
    </lineage>
</organism>
<evidence type="ECO:0000256" key="3">
    <source>
        <dbReference type="ARBA" id="ARBA00023235"/>
    </source>
</evidence>
<evidence type="ECO:0000313" key="9">
    <source>
        <dbReference type="EMBL" id="TWI33280.1"/>
    </source>
</evidence>
<keyword evidence="3 5" id="KW-0413">Isomerase</keyword>
<dbReference type="Gene3D" id="2.70.98.10">
    <property type="match status" value="1"/>
</dbReference>
<comment type="pathway">
    <text evidence="1 5">Carbohydrate metabolism; hexose metabolism.</text>
</comment>
<protein>
    <recommendedName>
        <fullName evidence="5">Aldose 1-epimerase</fullName>
        <ecNumber evidence="5">5.1.3.3</ecNumber>
    </recommendedName>
</protein>
<keyword evidence="4 5" id="KW-0119">Carbohydrate metabolism</keyword>
<evidence type="ECO:0000256" key="8">
    <source>
        <dbReference type="PIRSR" id="PIRSR005096-3"/>
    </source>
</evidence>
<dbReference type="InterPro" id="IPR047215">
    <property type="entry name" value="Galactose_mutarotase-like"/>
</dbReference>
<dbReference type="GO" id="GO:0004034">
    <property type="term" value="F:aldose 1-epimerase activity"/>
    <property type="evidence" value="ECO:0007669"/>
    <property type="project" value="UniProtKB-EC"/>
</dbReference>
<comment type="catalytic activity">
    <reaction evidence="5">
        <text>alpha-D-glucose = beta-D-glucose</text>
        <dbReference type="Rhea" id="RHEA:10264"/>
        <dbReference type="ChEBI" id="CHEBI:15903"/>
        <dbReference type="ChEBI" id="CHEBI:17925"/>
        <dbReference type="EC" id="5.1.3.3"/>
    </reaction>
</comment>
<dbReference type="EMBL" id="VLKU01000007">
    <property type="protein sequence ID" value="TWI33280.1"/>
    <property type="molecule type" value="Genomic_DNA"/>
</dbReference>
<dbReference type="InterPro" id="IPR011013">
    <property type="entry name" value="Gal_mutarotase_sf_dom"/>
</dbReference>
<evidence type="ECO:0000256" key="4">
    <source>
        <dbReference type="ARBA" id="ARBA00023277"/>
    </source>
</evidence>
<dbReference type="AlphaFoldDB" id="A0A562NMI4"/>
<feature type="active site" description="Proton donor" evidence="6">
    <location>
        <position position="172"/>
    </location>
</feature>
<sequence length="336" mass="36478">MKEERFGTHPEKGDVTRVTISAHGLTLSAITLGASVQDLRLEGVAQPLVLGYPELSPYLTVGRHFGAIAGRYANRIGNAQASIDGKLHHFDKNYLGRHLLHGGSDGTSHRNWQIADLTDNLVTFSDYLPDGHMGFPGNMLLRVTYEILPGPELSISVLATSDQGTLCNFAQHSYFNLDGQPTIAAHRLTIPAETWLPVDEDLIPEGPPASVAGTHLDFRQPTLLGSRLDGPLIDHNLCLRPERANLPQLAAELEAGGLRMQILTTEPGLQVYAGSGIKTGPAGIGGRPYQPFAGIALEPQIWPDAPNRPDFPLALLEPGQIYRQTTQLRFARTEAE</sequence>
<keyword evidence="10" id="KW-1185">Reference proteome</keyword>
<dbReference type="UniPathway" id="UPA00242"/>
<dbReference type="PANTHER" id="PTHR10091">
    <property type="entry name" value="ALDOSE-1-EPIMERASE"/>
    <property type="match status" value="1"/>
</dbReference>
<dbReference type="InterPro" id="IPR014718">
    <property type="entry name" value="GH-type_carb-bd"/>
</dbReference>
<evidence type="ECO:0000256" key="2">
    <source>
        <dbReference type="ARBA" id="ARBA00006206"/>
    </source>
</evidence>
<dbReference type="InterPro" id="IPR015443">
    <property type="entry name" value="Aldose_1-epimerase"/>
</dbReference>
<dbReference type="GO" id="GO:0006006">
    <property type="term" value="P:glucose metabolic process"/>
    <property type="evidence" value="ECO:0007669"/>
    <property type="project" value="TreeGrafter"/>
</dbReference>
<evidence type="ECO:0000256" key="1">
    <source>
        <dbReference type="ARBA" id="ARBA00005028"/>
    </source>
</evidence>
<dbReference type="PANTHER" id="PTHR10091:SF0">
    <property type="entry name" value="GALACTOSE MUTAROTASE"/>
    <property type="match status" value="1"/>
</dbReference>
<dbReference type="CDD" id="cd09019">
    <property type="entry name" value="galactose_mutarotase_like"/>
    <property type="match status" value="1"/>
</dbReference>
<evidence type="ECO:0000313" key="10">
    <source>
        <dbReference type="Proteomes" id="UP000316225"/>
    </source>
</evidence>
<dbReference type="Pfam" id="PF01263">
    <property type="entry name" value="Aldose_epim"/>
    <property type="match status" value="1"/>
</dbReference>
<accession>A0A562NMI4</accession>
<dbReference type="EC" id="5.1.3.3" evidence="5"/>
<comment type="similarity">
    <text evidence="2 5">Belongs to the aldose epimerase family.</text>
</comment>
<feature type="binding site" evidence="7">
    <location>
        <position position="234"/>
    </location>
    <ligand>
        <name>beta-D-galactose</name>
        <dbReference type="ChEBI" id="CHEBI:27667"/>
    </ligand>
</feature>
<dbReference type="SUPFAM" id="SSF74650">
    <property type="entry name" value="Galactose mutarotase-like"/>
    <property type="match status" value="1"/>
</dbReference>
<feature type="active site" description="Proton acceptor" evidence="6">
    <location>
        <position position="298"/>
    </location>
</feature>
<name>A0A562NMI4_9RHOB</name>
<dbReference type="Proteomes" id="UP000316225">
    <property type="component" value="Unassembled WGS sequence"/>
</dbReference>
<proteinExistence type="inferred from homology"/>
<dbReference type="RefSeq" id="WP_145398227.1">
    <property type="nucleotide sequence ID" value="NZ_VLKU01000007.1"/>
</dbReference>
<feature type="binding site" evidence="8">
    <location>
        <begin position="172"/>
        <end position="174"/>
    </location>
    <ligand>
        <name>beta-D-galactose</name>
        <dbReference type="ChEBI" id="CHEBI:27667"/>
    </ligand>
</feature>
<dbReference type="InterPro" id="IPR008183">
    <property type="entry name" value="Aldose_1/G6P_1-epimerase"/>
</dbReference>
<dbReference type="OrthoDB" id="9779408at2"/>
<evidence type="ECO:0000256" key="7">
    <source>
        <dbReference type="PIRSR" id="PIRSR005096-2"/>
    </source>
</evidence>
<evidence type="ECO:0000256" key="5">
    <source>
        <dbReference type="PIRNR" id="PIRNR005096"/>
    </source>
</evidence>
<evidence type="ECO:0000256" key="6">
    <source>
        <dbReference type="PIRSR" id="PIRSR005096-1"/>
    </source>
</evidence>
<gene>
    <name evidence="9" type="ORF">IQ24_02421</name>
</gene>
<dbReference type="PIRSF" id="PIRSF005096">
    <property type="entry name" value="GALM"/>
    <property type="match status" value="1"/>
</dbReference>
<dbReference type="GO" id="GO:0033499">
    <property type="term" value="P:galactose catabolic process via UDP-galactose, Leloir pathway"/>
    <property type="evidence" value="ECO:0007669"/>
    <property type="project" value="TreeGrafter"/>
</dbReference>
<comment type="caution">
    <text evidence="9">The sequence shown here is derived from an EMBL/GenBank/DDBJ whole genome shotgun (WGS) entry which is preliminary data.</text>
</comment>
<feature type="binding site" evidence="8">
    <location>
        <begin position="74"/>
        <end position="75"/>
    </location>
    <ligand>
        <name>beta-D-galactose</name>
        <dbReference type="ChEBI" id="CHEBI:27667"/>
    </ligand>
</feature>
<dbReference type="GO" id="GO:0030246">
    <property type="term" value="F:carbohydrate binding"/>
    <property type="evidence" value="ECO:0007669"/>
    <property type="project" value="InterPro"/>
</dbReference>